<proteinExistence type="predicted"/>
<evidence type="ECO:0000256" key="1">
    <source>
        <dbReference type="SAM" id="MobiDB-lite"/>
    </source>
</evidence>
<dbReference type="EMBL" id="CZKA01000067">
    <property type="protein sequence ID" value="CUR60153.1"/>
    <property type="molecule type" value="Genomic_DNA"/>
</dbReference>
<accession>A0A2P2CDU6</accession>
<feature type="region of interest" description="Disordered" evidence="1">
    <location>
        <begin position="299"/>
        <end position="336"/>
    </location>
</feature>
<feature type="compositionally biased region" description="Basic and acidic residues" evidence="1">
    <location>
        <begin position="320"/>
        <end position="329"/>
    </location>
</feature>
<organism evidence="2">
    <name type="scientific">metagenome</name>
    <dbReference type="NCBI Taxonomy" id="256318"/>
    <lineage>
        <taxon>unclassified sequences</taxon>
        <taxon>metagenomes</taxon>
    </lineage>
</organism>
<dbReference type="AlphaFoldDB" id="A0A2P2CDU6"/>
<sequence>MDDPEQTDQGSTATGVDQNHAPPHVPQPRSSGGASELPTTAWFGELQSGFAHLESNIAELESGVADLESGLARIRPEQERAAPITAPIEPDWSLLGFEPFPDVTPPHPVDPSPTSGPRAWRWILLLLVVLAVGVGAWQIVSDRDEEPAAAPRAKAVEPPAPVALPDIGSFVQSTVLADGDILVQHWIRADGIFTLTLSAPELATTSQVRASDVEILADGTELFGRSSIETADRTHYLEGAKAIYVSYLLEGAIERTDSAPGRALARVTALDVSYDAQGGTSTRRIQGADVLSMACYPPTSPGTGVRPCGSDEDGAWQVELDPRNRDDRVMVQFDQP</sequence>
<reference evidence="2" key="1">
    <citation type="submission" date="2015-08" db="EMBL/GenBank/DDBJ databases">
        <authorList>
            <person name="Babu N.S."/>
            <person name="Beckwith C.J."/>
            <person name="Beseler K.G."/>
            <person name="Brison A."/>
            <person name="Carone J.V."/>
            <person name="Caskin T.P."/>
            <person name="Diamond M."/>
            <person name="Durham M.E."/>
            <person name="Foxe J.M."/>
            <person name="Go M."/>
            <person name="Henderson B.A."/>
            <person name="Jones I.B."/>
            <person name="McGettigan J.A."/>
            <person name="Micheletti S.J."/>
            <person name="Nasrallah M.E."/>
            <person name="Ortiz D."/>
            <person name="Piller C.R."/>
            <person name="Privatt S.R."/>
            <person name="Schneider S.L."/>
            <person name="Sharp S."/>
            <person name="Smith T.C."/>
            <person name="Stanton J.D."/>
            <person name="Ullery H.E."/>
            <person name="Wilson R.J."/>
            <person name="Serrano M.G."/>
            <person name="Buck G."/>
            <person name="Lee V."/>
            <person name="Wang Y."/>
            <person name="Carvalho R."/>
            <person name="Voegtly L."/>
            <person name="Shi R."/>
            <person name="Duckworth R."/>
            <person name="Johnson A."/>
            <person name="Loviza R."/>
            <person name="Walstead R."/>
            <person name="Shah Z."/>
            <person name="Kiflezghi M."/>
            <person name="Wade K."/>
            <person name="Ball S.L."/>
            <person name="Bradley K.W."/>
            <person name="Asai D.J."/>
            <person name="Bowman C.A."/>
            <person name="Russell D.A."/>
            <person name="Pope W.H."/>
            <person name="Jacobs-Sera D."/>
            <person name="Hendrix R.W."/>
            <person name="Hatfull G.F."/>
        </authorList>
    </citation>
    <scope>NUCLEOTIDE SEQUENCE</scope>
</reference>
<feature type="compositionally biased region" description="Polar residues" evidence="1">
    <location>
        <begin position="7"/>
        <end position="17"/>
    </location>
</feature>
<evidence type="ECO:0000313" key="2">
    <source>
        <dbReference type="EMBL" id="CUR60153.1"/>
    </source>
</evidence>
<protein>
    <submittedName>
        <fullName evidence="2">Uncharacterized protein</fullName>
    </submittedName>
</protein>
<name>A0A2P2CDU6_9ZZZZ</name>
<gene>
    <name evidence="2" type="ORF">NOCA270106</name>
</gene>
<feature type="region of interest" description="Disordered" evidence="1">
    <location>
        <begin position="1"/>
        <end position="40"/>
    </location>
</feature>